<feature type="compositionally biased region" description="Acidic residues" evidence="1">
    <location>
        <begin position="234"/>
        <end position="250"/>
    </location>
</feature>
<organism evidence="2 3">
    <name type="scientific">Lentithecium fluviatile CBS 122367</name>
    <dbReference type="NCBI Taxonomy" id="1168545"/>
    <lineage>
        <taxon>Eukaryota</taxon>
        <taxon>Fungi</taxon>
        <taxon>Dikarya</taxon>
        <taxon>Ascomycota</taxon>
        <taxon>Pezizomycotina</taxon>
        <taxon>Dothideomycetes</taxon>
        <taxon>Pleosporomycetidae</taxon>
        <taxon>Pleosporales</taxon>
        <taxon>Massarineae</taxon>
        <taxon>Lentitheciaceae</taxon>
        <taxon>Lentithecium</taxon>
    </lineage>
</organism>
<feature type="compositionally biased region" description="Basic and acidic residues" evidence="1">
    <location>
        <begin position="204"/>
        <end position="220"/>
    </location>
</feature>
<name>A0A6G1IQU2_9PLEO</name>
<protein>
    <submittedName>
        <fullName evidence="2">Uncharacterized protein</fullName>
    </submittedName>
</protein>
<gene>
    <name evidence="2" type="ORF">K458DRAFT_407110</name>
</gene>
<keyword evidence="3" id="KW-1185">Reference proteome</keyword>
<evidence type="ECO:0000313" key="2">
    <source>
        <dbReference type="EMBL" id="KAF2680617.1"/>
    </source>
</evidence>
<evidence type="ECO:0000256" key="1">
    <source>
        <dbReference type="SAM" id="MobiDB-lite"/>
    </source>
</evidence>
<proteinExistence type="predicted"/>
<feature type="region of interest" description="Disordered" evidence="1">
    <location>
        <begin position="143"/>
        <end position="267"/>
    </location>
</feature>
<dbReference type="AlphaFoldDB" id="A0A6G1IQU2"/>
<reference evidence="2" key="1">
    <citation type="journal article" date="2020" name="Stud. Mycol.">
        <title>101 Dothideomycetes genomes: a test case for predicting lifestyles and emergence of pathogens.</title>
        <authorList>
            <person name="Haridas S."/>
            <person name="Albert R."/>
            <person name="Binder M."/>
            <person name="Bloem J."/>
            <person name="Labutti K."/>
            <person name="Salamov A."/>
            <person name="Andreopoulos B."/>
            <person name="Baker S."/>
            <person name="Barry K."/>
            <person name="Bills G."/>
            <person name="Bluhm B."/>
            <person name="Cannon C."/>
            <person name="Castanera R."/>
            <person name="Culley D."/>
            <person name="Daum C."/>
            <person name="Ezra D."/>
            <person name="Gonzalez J."/>
            <person name="Henrissat B."/>
            <person name="Kuo A."/>
            <person name="Liang C."/>
            <person name="Lipzen A."/>
            <person name="Lutzoni F."/>
            <person name="Magnuson J."/>
            <person name="Mondo S."/>
            <person name="Nolan M."/>
            <person name="Ohm R."/>
            <person name="Pangilinan J."/>
            <person name="Park H.-J."/>
            <person name="Ramirez L."/>
            <person name="Alfaro M."/>
            <person name="Sun H."/>
            <person name="Tritt A."/>
            <person name="Yoshinaga Y."/>
            <person name="Zwiers L.-H."/>
            <person name="Turgeon B."/>
            <person name="Goodwin S."/>
            <person name="Spatafora J."/>
            <person name="Crous P."/>
            <person name="Grigoriev I."/>
        </authorList>
    </citation>
    <scope>NUCLEOTIDE SEQUENCE</scope>
    <source>
        <strain evidence="2">CBS 122367</strain>
    </source>
</reference>
<dbReference type="EMBL" id="MU005595">
    <property type="protein sequence ID" value="KAF2680617.1"/>
    <property type="molecule type" value="Genomic_DNA"/>
</dbReference>
<evidence type="ECO:0000313" key="3">
    <source>
        <dbReference type="Proteomes" id="UP000799291"/>
    </source>
</evidence>
<feature type="compositionally biased region" description="Basic and acidic residues" evidence="1">
    <location>
        <begin position="166"/>
        <end position="181"/>
    </location>
</feature>
<dbReference type="Proteomes" id="UP000799291">
    <property type="component" value="Unassembled WGS sequence"/>
</dbReference>
<accession>A0A6G1IQU2</accession>
<sequence>MQSRDCNERKEKAVRASGRCKHTFLLVPRDAPSFSATLFIPGLNSTRECQQTCTTSPEYGTFCKAQSIWQNLAADKTLVTQLKEDLAALDFYVRAAKSVCDTQAPKANETKASPFLLSKSYQPAELRGAEAAALESTTTAALMADPKDNDNNEDDDNEVNDNIIRAPEERRGERRQPERWRSFTGEVETQIDRLVGEPAEQPPAEDKRNKFPIQRTDKDSVSSGEEIGPNAGNNEDDDDDDDDDDGDDEHGEGSPASYAGRGKQAVR</sequence>